<dbReference type="PANTHER" id="PTHR43861">
    <property type="entry name" value="TRANS-ACONITATE 2-METHYLTRANSFERASE-RELATED"/>
    <property type="match status" value="1"/>
</dbReference>
<dbReference type="InterPro" id="IPR029063">
    <property type="entry name" value="SAM-dependent_MTases_sf"/>
</dbReference>
<dbReference type="Gene3D" id="3.40.50.150">
    <property type="entry name" value="Vaccinia Virus protein VP39"/>
    <property type="match status" value="1"/>
</dbReference>
<sequence length="210" mass="24153">MTDSPTLDFYNQHADSYIKQTRNVKMHVLYKRFTSQLPSPSGVSQHILDLGCGSGRDSFWFSNELGVKVTAIDGSSELIKRNQAYYAASSINWQHLKFEDIRHQGWENQFTGIWACASLLHVPFNELPNMIASLLDTLVSGGVMYASFKHGNAERYDGERFFCDMNEDRFLEVLQQISTTHPLEYVTWITADQQGGRDVEWFNVLMRRRA</sequence>
<gene>
    <name evidence="4" type="ORF">A1019T_01970</name>
</gene>
<dbReference type="CDD" id="cd02440">
    <property type="entry name" value="AdoMet_MTases"/>
    <property type="match status" value="1"/>
</dbReference>
<dbReference type="GO" id="GO:0008168">
    <property type="term" value="F:methyltransferase activity"/>
    <property type="evidence" value="ECO:0007669"/>
    <property type="project" value="UniProtKB-KW"/>
</dbReference>
<protein>
    <submittedName>
        <fullName evidence="4">Tellurite resistance protein TehB</fullName>
    </submittedName>
</protein>
<accession>A0A1R4EHI9</accession>
<reference evidence="5" key="1">
    <citation type="submission" date="2017-02" db="EMBL/GenBank/DDBJ databases">
        <authorList>
            <person name="Mornico D."/>
        </authorList>
    </citation>
    <scope>NUCLEOTIDE SEQUENCE [LARGE SCALE GENOMIC DNA]</scope>
</reference>
<dbReference type="Proteomes" id="UP000188169">
    <property type="component" value="Unassembled WGS sequence"/>
</dbReference>
<dbReference type="GO" id="GO:0032259">
    <property type="term" value="P:methylation"/>
    <property type="evidence" value="ECO:0007669"/>
    <property type="project" value="UniProtKB-KW"/>
</dbReference>
<evidence type="ECO:0000313" key="5">
    <source>
        <dbReference type="Proteomes" id="UP000188169"/>
    </source>
</evidence>
<evidence type="ECO:0000256" key="1">
    <source>
        <dbReference type="ARBA" id="ARBA00022603"/>
    </source>
</evidence>
<dbReference type="InterPro" id="IPR041698">
    <property type="entry name" value="Methyltransf_25"/>
</dbReference>
<dbReference type="Pfam" id="PF13649">
    <property type="entry name" value="Methyltransf_25"/>
    <property type="match status" value="1"/>
</dbReference>
<name>A0A1R4EHI9_9GAMM</name>
<feature type="domain" description="Methyltransferase" evidence="3">
    <location>
        <begin position="47"/>
        <end position="142"/>
    </location>
</feature>
<organism evidence="4 5">
    <name type="scientific">Psychrobacter pasteurii</name>
    <dbReference type="NCBI Taxonomy" id="1945520"/>
    <lineage>
        <taxon>Bacteria</taxon>
        <taxon>Pseudomonadati</taxon>
        <taxon>Pseudomonadota</taxon>
        <taxon>Gammaproteobacteria</taxon>
        <taxon>Moraxellales</taxon>
        <taxon>Moraxellaceae</taxon>
        <taxon>Psychrobacter</taxon>
    </lineage>
</organism>
<keyword evidence="5" id="KW-1185">Reference proteome</keyword>
<keyword evidence="1" id="KW-0489">Methyltransferase</keyword>
<dbReference type="SUPFAM" id="SSF53335">
    <property type="entry name" value="S-adenosyl-L-methionine-dependent methyltransferases"/>
    <property type="match status" value="1"/>
</dbReference>
<evidence type="ECO:0000256" key="2">
    <source>
        <dbReference type="ARBA" id="ARBA00022679"/>
    </source>
</evidence>
<dbReference type="STRING" id="1945520.A1019T_01970"/>
<evidence type="ECO:0000313" key="4">
    <source>
        <dbReference type="EMBL" id="SJM37985.1"/>
    </source>
</evidence>
<dbReference type="AlphaFoldDB" id="A0A1R4EHI9"/>
<keyword evidence="2" id="KW-0808">Transferase</keyword>
<evidence type="ECO:0000259" key="3">
    <source>
        <dbReference type="Pfam" id="PF13649"/>
    </source>
</evidence>
<proteinExistence type="predicted"/>
<dbReference type="PANTHER" id="PTHR43861:SF1">
    <property type="entry name" value="TRANS-ACONITATE 2-METHYLTRANSFERASE"/>
    <property type="match status" value="1"/>
</dbReference>
<dbReference type="EMBL" id="FUGD01000116">
    <property type="protein sequence ID" value="SJM37985.1"/>
    <property type="molecule type" value="Genomic_DNA"/>
</dbReference>